<keyword evidence="1" id="KW-0812">Transmembrane</keyword>
<dbReference type="STRING" id="1349767.GJA_349"/>
<reference evidence="2 3" key="1">
    <citation type="journal article" date="2015" name="Genome Announc.">
        <title>Genome Sequence of Mushroom Soft-Rot Pathogen Janthinobacterium agaricidamnosum.</title>
        <authorList>
            <person name="Graupner K."/>
            <person name="Lackner G."/>
            <person name="Hertweck C."/>
        </authorList>
    </citation>
    <scope>NUCLEOTIDE SEQUENCE [LARGE SCALE GENOMIC DNA]</scope>
    <source>
        <strain evidence="3">NBRC 102515 / DSM 9628</strain>
    </source>
</reference>
<organism evidence="2 3">
    <name type="scientific">Janthinobacterium agaricidamnosum NBRC 102515 = DSM 9628</name>
    <dbReference type="NCBI Taxonomy" id="1349767"/>
    <lineage>
        <taxon>Bacteria</taxon>
        <taxon>Pseudomonadati</taxon>
        <taxon>Pseudomonadota</taxon>
        <taxon>Betaproteobacteria</taxon>
        <taxon>Burkholderiales</taxon>
        <taxon>Oxalobacteraceae</taxon>
        <taxon>Janthinobacterium</taxon>
    </lineage>
</organism>
<evidence type="ECO:0000256" key="1">
    <source>
        <dbReference type="SAM" id="Phobius"/>
    </source>
</evidence>
<evidence type="ECO:0000313" key="2">
    <source>
        <dbReference type="EMBL" id="CDG81010.1"/>
    </source>
</evidence>
<accession>W0V081</accession>
<evidence type="ECO:0000313" key="3">
    <source>
        <dbReference type="Proteomes" id="UP000027604"/>
    </source>
</evidence>
<protein>
    <submittedName>
        <fullName evidence="2">Putative membrane protein</fullName>
    </submittedName>
</protein>
<dbReference type="HOGENOM" id="CLU_3044232_0_0_4"/>
<dbReference type="EMBL" id="HG322949">
    <property type="protein sequence ID" value="CDG81010.1"/>
    <property type="molecule type" value="Genomic_DNA"/>
</dbReference>
<keyword evidence="1" id="KW-1133">Transmembrane helix</keyword>
<gene>
    <name evidence="2" type="ORF">GJA_349</name>
</gene>
<sequence length="54" mass="5806">MVILLTFMFLFAIACWVLAGQRGRNGGLWFVIGLLLGPFALIALSVLPPGTRSS</sequence>
<keyword evidence="1" id="KW-0472">Membrane</keyword>
<proteinExistence type="predicted"/>
<dbReference type="PATRIC" id="fig|1349767.4.peg.1035"/>
<dbReference type="Proteomes" id="UP000027604">
    <property type="component" value="Chromosome I"/>
</dbReference>
<dbReference type="OrthoDB" id="6053908at2"/>
<dbReference type="RefSeq" id="WP_156484107.1">
    <property type="nucleotide sequence ID" value="NZ_BCTH01000023.1"/>
</dbReference>
<name>W0V081_9BURK</name>
<feature type="transmembrane region" description="Helical" evidence="1">
    <location>
        <begin position="29"/>
        <end position="47"/>
    </location>
</feature>
<dbReference type="KEGG" id="jag:GJA_349"/>
<dbReference type="AlphaFoldDB" id="W0V081"/>
<keyword evidence="3" id="KW-1185">Reference proteome</keyword>